<dbReference type="GO" id="GO:0051782">
    <property type="term" value="P:negative regulation of cell division"/>
    <property type="evidence" value="ECO:0007669"/>
    <property type="project" value="TreeGrafter"/>
</dbReference>
<evidence type="ECO:0000313" key="3">
    <source>
        <dbReference type="EMBL" id="CAB4543344.1"/>
    </source>
</evidence>
<organism evidence="3">
    <name type="scientific">freshwater metagenome</name>
    <dbReference type="NCBI Taxonomy" id="449393"/>
    <lineage>
        <taxon>unclassified sequences</taxon>
        <taxon>metagenomes</taxon>
        <taxon>ecological metagenomes</taxon>
    </lineage>
</organism>
<sequence length="366" mass="39880">MSSQELPVVITAISDAVFESFVSGTLFAQGWSVIFRAIDSEALEKYCELNPEIAATSLLIFSPDLEGVTPEQIAHLNLKVKQIVGFSASPEANSVFQNLHQAPATITDLVSIVRGFIRTPMLRQTNQNLRQSRNSHVMAIGSAGSDTGCTTIALNLAMELSVIGKTTLLIDANFRAPSVAALIAIRNVQSEPGWRSIAPKLSIAEITQDEAIDIAGFMERAVSNFDNIVIDLGSISGLSNRLTDRRWTSTMTTWCCDQGDELMIVARPDLLGIHRLEQVANLIEKTSIRSRLSFVLNMRSAGKKGEEEESKFLAITTRLRPLCVRVIGRDARAAAMALEQKATLIEVNQRSALRKSIAAIASEINA</sequence>
<dbReference type="GO" id="GO:0005829">
    <property type="term" value="C:cytosol"/>
    <property type="evidence" value="ECO:0007669"/>
    <property type="project" value="TreeGrafter"/>
</dbReference>
<reference evidence="3" key="1">
    <citation type="submission" date="2020-05" db="EMBL/GenBank/DDBJ databases">
        <authorList>
            <person name="Chiriac C."/>
            <person name="Salcher M."/>
            <person name="Ghai R."/>
            <person name="Kavagutti S V."/>
        </authorList>
    </citation>
    <scope>NUCLEOTIDE SEQUENCE</scope>
</reference>
<protein>
    <submittedName>
        <fullName evidence="3">Unannotated protein</fullName>
    </submittedName>
</protein>
<keyword evidence="2" id="KW-0067">ATP-binding</keyword>
<dbReference type="GO" id="GO:0016887">
    <property type="term" value="F:ATP hydrolysis activity"/>
    <property type="evidence" value="ECO:0007669"/>
    <property type="project" value="TreeGrafter"/>
</dbReference>
<dbReference type="GO" id="GO:0005524">
    <property type="term" value="F:ATP binding"/>
    <property type="evidence" value="ECO:0007669"/>
    <property type="project" value="UniProtKB-KW"/>
</dbReference>
<name>A0A6J6BX18_9ZZZZ</name>
<evidence type="ECO:0000256" key="2">
    <source>
        <dbReference type="ARBA" id="ARBA00022840"/>
    </source>
</evidence>
<evidence type="ECO:0000256" key="1">
    <source>
        <dbReference type="ARBA" id="ARBA00022741"/>
    </source>
</evidence>
<dbReference type="InterPro" id="IPR027417">
    <property type="entry name" value="P-loop_NTPase"/>
</dbReference>
<dbReference type="EMBL" id="CAEZSI010000102">
    <property type="protein sequence ID" value="CAB4543344.1"/>
    <property type="molecule type" value="Genomic_DNA"/>
</dbReference>
<dbReference type="PANTHER" id="PTHR43384:SF6">
    <property type="entry name" value="SEPTUM SITE-DETERMINING PROTEIN MIND HOMOLOG, CHLOROPLASTIC"/>
    <property type="match status" value="1"/>
</dbReference>
<keyword evidence="1" id="KW-0547">Nucleotide-binding</keyword>
<gene>
    <name evidence="3" type="ORF">UFOPK1412_00770</name>
</gene>
<dbReference type="AlphaFoldDB" id="A0A6J6BX18"/>
<dbReference type="SUPFAM" id="SSF52540">
    <property type="entry name" value="P-loop containing nucleoside triphosphate hydrolases"/>
    <property type="match status" value="1"/>
</dbReference>
<proteinExistence type="predicted"/>
<dbReference type="Gene3D" id="3.40.50.300">
    <property type="entry name" value="P-loop containing nucleotide triphosphate hydrolases"/>
    <property type="match status" value="1"/>
</dbReference>
<dbReference type="InterPro" id="IPR050625">
    <property type="entry name" value="ParA/MinD_ATPase"/>
</dbReference>
<dbReference type="GO" id="GO:0009898">
    <property type="term" value="C:cytoplasmic side of plasma membrane"/>
    <property type="evidence" value="ECO:0007669"/>
    <property type="project" value="TreeGrafter"/>
</dbReference>
<accession>A0A6J6BX18</accession>
<dbReference type="PANTHER" id="PTHR43384">
    <property type="entry name" value="SEPTUM SITE-DETERMINING PROTEIN MIND HOMOLOG, CHLOROPLASTIC-RELATED"/>
    <property type="match status" value="1"/>
</dbReference>